<dbReference type="InterPro" id="IPR001680">
    <property type="entry name" value="WD40_rpt"/>
</dbReference>
<dbReference type="SUPFAM" id="SSF50978">
    <property type="entry name" value="WD40 repeat-like"/>
    <property type="match status" value="1"/>
</dbReference>
<dbReference type="PANTHER" id="PTHR44129">
    <property type="entry name" value="WD REPEAT-CONTAINING PROTEIN POP1"/>
    <property type="match status" value="1"/>
</dbReference>
<dbReference type="CDD" id="cd00200">
    <property type="entry name" value="WD40"/>
    <property type="match status" value="1"/>
</dbReference>
<dbReference type="EMBL" id="CP138348">
    <property type="protein sequence ID" value="WPF87754.1"/>
    <property type="molecule type" value="Genomic_DNA"/>
</dbReference>
<keyword evidence="1 3" id="KW-0853">WD repeat</keyword>
<dbReference type="InterPro" id="IPR050349">
    <property type="entry name" value="WD_LIS1/nudF_dynein_reg"/>
</dbReference>
<dbReference type="RefSeq" id="WP_320001183.1">
    <property type="nucleotide sequence ID" value="NZ_CP138348.1"/>
</dbReference>
<evidence type="ECO:0000313" key="4">
    <source>
        <dbReference type="EMBL" id="WPF87754.1"/>
    </source>
</evidence>
<feature type="repeat" description="WD" evidence="3">
    <location>
        <begin position="382"/>
        <end position="424"/>
    </location>
</feature>
<feature type="repeat" description="WD" evidence="3">
    <location>
        <begin position="467"/>
        <end position="508"/>
    </location>
</feature>
<organism evidence="4">
    <name type="scientific">Cyanobacterium aponinum AL20115</name>
    <dbReference type="NCBI Taxonomy" id="3090662"/>
    <lineage>
        <taxon>Bacteria</taxon>
        <taxon>Bacillati</taxon>
        <taxon>Cyanobacteriota</taxon>
        <taxon>Cyanophyceae</taxon>
        <taxon>Oscillatoriophycideae</taxon>
        <taxon>Chroococcales</taxon>
        <taxon>Geminocystaceae</taxon>
        <taxon>Cyanobacterium</taxon>
    </lineage>
</organism>
<evidence type="ECO:0000256" key="3">
    <source>
        <dbReference type="PROSITE-ProRule" id="PRU00221"/>
    </source>
</evidence>
<dbReference type="InterPro" id="IPR018247">
    <property type="entry name" value="EF_Hand_1_Ca_BS"/>
</dbReference>
<dbReference type="InterPro" id="IPR036322">
    <property type="entry name" value="WD40_repeat_dom_sf"/>
</dbReference>
<proteinExistence type="predicted"/>
<dbReference type="PROSITE" id="PS50294">
    <property type="entry name" value="WD_REPEATS_REGION"/>
    <property type="match status" value="5"/>
</dbReference>
<dbReference type="PROSITE" id="PS50082">
    <property type="entry name" value="WD_REPEATS_2"/>
    <property type="match status" value="5"/>
</dbReference>
<dbReference type="Gene3D" id="2.130.10.10">
    <property type="entry name" value="YVTN repeat-like/Quinoprotein amine dehydrogenase"/>
    <property type="match status" value="2"/>
</dbReference>
<dbReference type="SMART" id="SM00320">
    <property type="entry name" value="WD40"/>
    <property type="match status" value="6"/>
</dbReference>
<gene>
    <name evidence="4" type="ORF">SAY89_13225</name>
</gene>
<dbReference type="PROSITE" id="PS00678">
    <property type="entry name" value="WD_REPEATS_1"/>
    <property type="match status" value="2"/>
</dbReference>
<dbReference type="InterPro" id="IPR015943">
    <property type="entry name" value="WD40/YVTN_repeat-like_dom_sf"/>
</dbReference>
<dbReference type="InterPro" id="IPR019775">
    <property type="entry name" value="WD40_repeat_CS"/>
</dbReference>
<name>A0AAF0ZEB5_9CHRO</name>
<dbReference type="PRINTS" id="PR00320">
    <property type="entry name" value="GPROTEINBRPT"/>
</dbReference>
<feature type="repeat" description="WD" evidence="3">
    <location>
        <begin position="551"/>
        <end position="585"/>
    </location>
</feature>
<reference evidence="4" key="1">
    <citation type="submission" date="2023-11" db="EMBL/GenBank/DDBJ databases">
        <title>Genome sequence of Cyanobacterium aponinum BCRC AL20115.</title>
        <authorList>
            <person name="Chang H.-Y."/>
            <person name="Lin K.-M."/>
            <person name="Hsueh H.-T."/>
            <person name="Chu H.-A."/>
            <person name="Kuo C.-H."/>
        </authorList>
    </citation>
    <scope>NUCLEOTIDE SEQUENCE</scope>
    <source>
        <strain evidence="4">AL20115</strain>
    </source>
</reference>
<dbReference type="Pfam" id="PF00400">
    <property type="entry name" value="WD40"/>
    <property type="match status" value="6"/>
</dbReference>
<evidence type="ECO:0000256" key="1">
    <source>
        <dbReference type="ARBA" id="ARBA00022574"/>
    </source>
</evidence>
<feature type="repeat" description="WD" evidence="3">
    <location>
        <begin position="425"/>
        <end position="466"/>
    </location>
</feature>
<feature type="repeat" description="WD" evidence="3">
    <location>
        <begin position="509"/>
        <end position="550"/>
    </location>
</feature>
<dbReference type="InterPro" id="IPR020472">
    <property type="entry name" value="WD40_PAC1"/>
</dbReference>
<accession>A0AAF0ZEB5</accession>
<dbReference type="PROSITE" id="PS00018">
    <property type="entry name" value="EF_HAND_1"/>
    <property type="match status" value="1"/>
</dbReference>
<sequence length="585" mass="67170">MSIRDNIYGLFQDRISDLDSGNFVNREEYIYLLRQTIREYQESQIKLKLIEIDAQWDLHHWQGILSRKETENLLGKKDTLLILFSPPELSPDVPPSIQNNLPIEFKSIKDKLKLFYSEKDYNYGVKFYTDYFKKPVGDIYLEQLYSILSPVPTAVFYTDITDYNCRFSLGFWNDKSYEPTIISSPLWNWEKTFNKFLKIGLDEKQSFRAIRELIIIYNQLLASYFIDTFYVSIDPYYPLKFPIFTTHLAKELIRNKECVECYFLQLKQMQEEELIILEEIAQKKEQNLKGNVNQWKVLNTIKVRGDYPIYSIAIHPNDDIIASACGYDGIQEFDIYSGELLNITMSNHHSVIAVAYDCSGESLICGGGKQTIYVHGKAKYKLVGHTNAVKALAVSCRDNILIASASYDSTVRLWDLTNKKLAKVFKRHTKGVYGLAFSPDGTMLATGGGDYTAKLWSLMDYRVIHNFKSHFNSVLSVAFSPDGKILATGSMDKMIRLWNTETGELINTLMGHSFWIESLAFNPQGMILVSSSNDKTIKFWNYISGECIRTITQKDSWISAIAFNLDGSLLVTGSNNGIIKVWQNH</sequence>
<dbReference type="AlphaFoldDB" id="A0AAF0ZEB5"/>
<protein>
    <submittedName>
        <fullName evidence="4">WD40 repeat domain-containing protein</fullName>
    </submittedName>
</protein>
<keyword evidence="2" id="KW-0677">Repeat</keyword>
<evidence type="ECO:0000256" key="2">
    <source>
        <dbReference type="ARBA" id="ARBA00022737"/>
    </source>
</evidence>